<dbReference type="EMBL" id="UZAJ01000488">
    <property type="protein sequence ID" value="VDO28351.1"/>
    <property type="molecule type" value="Genomic_DNA"/>
</dbReference>
<name>A0A183H0W6_9BILA</name>
<evidence type="ECO:0000313" key="2">
    <source>
        <dbReference type="Proteomes" id="UP000267606"/>
    </source>
</evidence>
<dbReference type="AlphaFoldDB" id="A0A183H0W6"/>
<protein>
    <submittedName>
        <fullName evidence="3">FH2 domain-containing protein</fullName>
    </submittedName>
</protein>
<evidence type="ECO:0000313" key="1">
    <source>
        <dbReference type="EMBL" id="VDO28351.1"/>
    </source>
</evidence>
<dbReference type="Proteomes" id="UP000267606">
    <property type="component" value="Unassembled WGS sequence"/>
</dbReference>
<dbReference type="STRING" id="387005.A0A183H0W6"/>
<dbReference type="WBParaSite" id="OFLC_0000112501-mRNA-1">
    <property type="protein sequence ID" value="OFLC_0000112501-mRNA-1"/>
    <property type="gene ID" value="OFLC_0000112501"/>
</dbReference>
<proteinExistence type="predicted"/>
<reference evidence="1 2" key="2">
    <citation type="submission" date="2018-11" db="EMBL/GenBank/DDBJ databases">
        <authorList>
            <consortium name="Pathogen Informatics"/>
        </authorList>
    </citation>
    <scope>NUCLEOTIDE SEQUENCE [LARGE SCALE GENOMIC DNA]</scope>
</reference>
<sequence length="78" mass="8941">MTMAQRNEMMTDADLLDAIQALGEQEPHDEVKELLSKLFIFEDLKNIISKLFVLLNRNFSGINSVDEATLFVSTDMYQ</sequence>
<evidence type="ECO:0000313" key="3">
    <source>
        <dbReference type="WBParaSite" id="OFLC_0000112501-mRNA-1"/>
    </source>
</evidence>
<reference evidence="3" key="1">
    <citation type="submission" date="2016-06" db="UniProtKB">
        <authorList>
            <consortium name="WormBaseParasite"/>
        </authorList>
    </citation>
    <scope>IDENTIFICATION</scope>
</reference>
<keyword evidence="2" id="KW-1185">Reference proteome</keyword>
<organism evidence="3">
    <name type="scientific">Onchocerca flexuosa</name>
    <dbReference type="NCBI Taxonomy" id="387005"/>
    <lineage>
        <taxon>Eukaryota</taxon>
        <taxon>Metazoa</taxon>
        <taxon>Ecdysozoa</taxon>
        <taxon>Nematoda</taxon>
        <taxon>Chromadorea</taxon>
        <taxon>Rhabditida</taxon>
        <taxon>Spirurina</taxon>
        <taxon>Spiruromorpha</taxon>
        <taxon>Filarioidea</taxon>
        <taxon>Onchocercidae</taxon>
        <taxon>Onchocerca</taxon>
    </lineage>
</organism>
<accession>A0A183H0W6</accession>
<gene>
    <name evidence="1" type="ORF">OFLC_LOCUS1126</name>
</gene>